<keyword evidence="1" id="KW-0472">Membrane</keyword>
<evidence type="ECO:0000256" key="1">
    <source>
        <dbReference type="SAM" id="Phobius"/>
    </source>
</evidence>
<organism evidence="2 3">
    <name type="scientific">Mucilaginibacter hurinus</name>
    <dbReference type="NCBI Taxonomy" id="2201324"/>
    <lineage>
        <taxon>Bacteria</taxon>
        <taxon>Pseudomonadati</taxon>
        <taxon>Bacteroidota</taxon>
        <taxon>Sphingobacteriia</taxon>
        <taxon>Sphingobacteriales</taxon>
        <taxon>Sphingobacteriaceae</taxon>
        <taxon>Mucilaginibacter</taxon>
    </lineage>
</organism>
<name>A0A367GPI2_9SPHI</name>
<reference evidence="2 3" key="1">
    <citation type="submission" date="2018-05" db="EMBL/GenBank/DDBJ databases">
        <title>Mucilaginibacter hurinus sp. nov., isolated from briquette warehouse soil.</title>
        <authorList>
            <person name="Choi L."/>
        </authorList>
    </citation>
    <scope>NUCLEOTIDE SEQUENCE [LARGE SCALE GENOMIC DNA]</scope>
    <source>
        <strain evidence="2 3">ZR32</strain>
    </source>
</reference>
<dbReference type="OrthoDB" id="9929199at2"/>
<keyword evidence="3" id="KW-1185">Reference proteome</keyword>
<evidence type="ECO:0000313" key="3">
    <source>
        <dbReference type="Proteomes" id="UP000253209"/>
    </source>
</evidence>
<dbReference type="EMBL" id="QGDC01000006">
    <property type="protein sequence ID" value="RCH54593.1"/>
    <property type="molecule type" value="Genomic_DNA"/>
</dbReference>
<gene>
    <name evidence="2" type="ORF">DJ568_12295</name>
</gene>
<comment type="caution">
    <text evidence="2">The sequence shown here is derived from an EMBL/GenBank/DDBJ whole genome shotgun (WGS) entry which is preliminary data.</text>
</comment>
<dbReference type="RefSeq" id="WP_114005576.1">
    <property type="nucleotide sequence ID" value="NZ_QGDC01000006.1"/>
</dbReference>
<keyword evidence="1" id="KW-1133">Transmembrane helix</keyword>
<accession>A0A367GPI2</accession>
<dbReference type="AlphaFoldDB" id="A0A367GPI2"/>
<feature type="transmembrane region" description="Helical" evidence="1">
    <location>
        <begin position="7"/>
        <end position="25"/>
    </location>
</feature>
<dbReference type="Proteomes" id="UP000253209">
    <property type="component" value="Unassembled WGS sequence"/>
</dbReference>
<evidence type="ECO:0000313" key="2">
    <source>
        <dbReference type="EMBL" id="RCH54593.1"/>
    </source>
</evidence>
<protein>
    <submittedName>
        <fullName evidence="2">Uncharacterized protein</fullName>
    </submittedName>
</protein>
<keyword evidence="1" id="KW-0812">Transmembrane</keyword>
<sequence>MTRTSMIFRDILYALMITLLLVPGNVPGLPIWLKVLIIVMAVGMRVWQHVVYYRLTGKIY</sequence>
<proteinExistence type="predicted"/>